<organism evidence="3 4">
    <name type="scientific">Listeria grayi</name>
    <name type="common">Listeria murrayi</name>
    <dbReference type="NCBI Taxonomy" id="1641"/>
    <lineage>
        <taxon>Bacteria</taxon>
        <taxon>Bacillati</taxon>
        <taxon>Bacillota</taxon>
        <taxon>Bacilli</taxon>
        <taxon>Bacillales</taxon>
        <taxon>Listeriaceae</taxon>
        <taxon>Listeria</taxon>
    </lineage>
</organism>
<sequence length="105" mass="11457">MWKKLVTVVLVLMVVSLAACSSGGSSTGSGKKDTKKDKGLDPIGQTVKYDPNHLVNKGEPIDIEYWTWVDNDPAIALAKNMKKHIQMSRSKQLSSLGMISGRSCH</sequence>
<reference evidence="3 4" key="1">
    <citation type="submission" date="2018-06" db="EMBL/GenBank/DDBJ databases">
        <authorList>
            <consortium name="Pathogen Informatics"/>
            <person name="Doyle S."/>
        </authorList>
    </citation>
    <scope>NUCLEOTIDE SEQUENCE [LARGE SCALE GENOMIC DNA]</scope>
    <source>
        <strain evidence="4">NCTC 10815</strain>
    </source>
</reference>
<dbReference type="PROSITE" id="PS51257">
    <property type="entry name" value="PROKAR_LIPOPROTEIN"/>
    <property type="match status" value="1"/>
</dbReference>
<accession>A0A378MJB2</accession>
<feature type="region of interest" description="Disordered" evidence="1">
    <location>
        <begin position="20"/>
        <end position="45"/>
    </location>
</feature>
<protein>
    <recommendedName>
        <fullName evidence="5">Maltose-binding periplasmic proteins/domains</fullName>
    </recommendedName>
</protein>
<dbReference type="RefSeq" id="WP_256595489.1">
    <property type="nucleotide sequence ID" value="NZ_UGPG01000001.1"/>
</dbReference>
<feature type="compositionally biased region" description="Basic and acidic residues" evidence="1">
    <location>
        <begin position="30"/>
        <end position="40"/>
    </location>
</feature>
<evidence type="ECO:0000313" key="4">
    <source>
        <dbReference type="Proteomes" id="UP000254879"/>
    </source>
</evidence>
<evidence type="ECO:0008006" key="5">
    <source>
        <dbReference type="Google" id="ProtNLM"/>
    </source>
</evidence>
<evidence type="ECO:0000256" key="2">
    <source>
        <dbReference type="SAM" id="SignalP"/>
    </source>
</evidence>
<dbReference type="Proteomes" id="UP000254879">
    <property type="component" value="Unassembled WGS sequence"/>
</dbReference>
<dbReference type="AlphaFoldDB" id="A0A378MJB2"/>
<feature type="chain" id="PRO_5039171252" description="Maltose-binding periplasmic proteins/domains" evidence="2">
    <location>
        <begin position="22"/>
        <end position="105"/>
    </location>
</feature>
<name>A0A378MJB2_LISGR</name>
<evidence type="ECO:0000256" key="1">
    <source>
        <dbReference type="SAM" id="MobiDB-lite"/>
    </source>
</evidence>
<dbReference type="EMBL" id="UGPG01000001">
    <property type="protein sequence ID" value="STY45576.1"/>
    <property type="molecule type" value="Genomic_DNA"/>
</dbReference>
<gene>
    <name evidence="3" type="ORF">NCTC10815_02959</name>
</gene>
<keyword evidence="2" id="KW-0732">Signal</keyword>
<feature type="signal peptide" evidence="2">
    <location>
        <begin position="1"/>
        <end position="21"/>
    </location>
</feature>
<proteinExistence type="predicted"/>
<evidence type="ECO:0000313" key="3">
    <source>
        <dbReference type="EMBL" id="STY45576.1"/>
    </source>
</evidence>